<sequence>MKAEEFDAKFDTGEDLTEFMDFSTARRPNREKQKIELNLPLWMIRQLEAEAQKQGISPQTFLENYLAENLAPVR</sequence>
<proteinExistence type="predicted"/>
<dbReference type="Proteomes" id="UP000027395">
    <property type="component" value="Chromosome"/>
</dbReference>
<protein>
    <recommendedName>
        <fullName evidence="3">CopG family transcriptional regulator</fullName>
    </recommendedName>
</protein>
<dbReference type="eggNOG" id="ENOG503237N">
    <property type="taxonomic scope" value="Bacteria"/>
</dbReference>
<name>A0A073CWQ2_PLAA1</name>
<dbReference type="NCBIfam" id="NF047399">
    <property type="entry name" value="BrnA_antitoxin_add"/>
    <property type="match status" value="1"/>
</dbReference>
<dbReference type="RefSeq" id="WP_042155865.1">
    <property type="nucleotide sequence ID" value="NZ_CM002803.1"/>
</dbReference>
<dbReference type="STRING" id="388467.A19Y_3694"/>
<accession>A0A073CWQ2</accession>
<dbReference type="InterPro" id="IPR022148">
    <property type="entry name" value="CopG_antitoxin"/>
</dbReference>
<dbReference type="PATRIC" id="fig|388467.6.peg.3641"/>
<reference evidence="1 2" key="1">
    <citation type="journal article" date="2014" name="Appl. Environ. Microbiol.">
        <title>Elucidation of insertion elements encoded on plasmids and in vitro construction of shuttle vectors from the toxic cyanobacterium Planktothrix.</title>
        <authorList>
            <person name="Christiansen G."/>
            <person name="Goesmann A."/>
            <person name="Kurmayer R."/>
        </authorList>
    </citation>
    <scope>NUCLEOTIDE SEQUENCE [LARGE SCALE GENOMIC DNA]</scope>
    <source>
        <strain evidence="1 2">NIVA-CYA 126/8</strain>
    </source>
</reference>
<dbReference type="GeneID" id="77287887"/>
<evidence type="ECO:0008006" key="3">
    <source>
        <dbReference type="Google" id="ProtNLM"/>
    </source>
</evidence>
<gene>
    <name evidence="1" type="ORF">A19Y_3694</name>
</gene>
<dbReference type="Pfam" id="PF12441">
    <property type="entry name" value="CopG_antitoxin"/>
    <property type="match status" value="1"/>
</dbReference>
<organism evidence="1 2">
    <name type="scientific">Planktothrix agardhii (strain NIVA-CYA 126/8)</name>
    <dbReference type="NCBI Taxonomy" id="388467"/>
    <lineage>
        <taxon>Bacteria</taxon>
        <taxon>Bacillati</taxon>
        <taxon>Cyanobacteriota</taxon>
        <taxon>Cyanophyceae</taxon>
        <taxon>Oscillatoriophycideae</taxon>
        <taxon>Oscillatoriales</taxon>
        <taxon>Microcoleaceae</taxon>
        <taxon>Planktothrix</taxon>
    </lineage>
</organism>
<dbReference type="EMBL" id="CM002803">
    <property type="protein sequence ID" value="KEI68440.1"/>
    <property type="molecule type" value="Genomic_DNA"/>
</dbReference>
<dbReference type="HOGENOM" id="CLU_184328_0_0_3"/>
<dbReference type="AlphaFoldDB" id="A0A073CWQ2"/>
<evidence type="ECO:0000313" key="2">
    <source>
        <dbReference type="Proteomes" id="UP000027395"/>
    </source>
</evidence>
<keyword evidence="2" id="KW-1185">Reference proteome</keyword>
<evidence type="ECO:0000313" key="1">
    <source>
        <dbReference type="EMBL" id="KEI68440.1"/>
    </source>
</evidence>